<feature type="region of interest" description="Disordered" evidence="5">
    <location>
        <begin position="254"/>
        <end position="318"/>
    </location>
</feature>
<feature type="coiled-coil region" evidence="4">
    <location>
        <begin position="339"/>
        <end position="435"/>
    </location>
</feature>
<dbReference type="GO" id="GO:0003779">
    <property type="term" value="F:actin binding"/>
    <property type="evidence" value="ECO:0007669"/>
    <property type="project" value="InterPro"/>
</dbReference>
<evidence type="ECO:0000256" key="2">
    <source>
        <dbReference type="ARBA" id="ARBA00023054"/>
    </source>
</evidence>
<keyword evidence="2 4" id="KW-0175">Coiled coil</keyword>
<dbReference type="InterPro" id="IPR042420">
    <property type="entry name" value="RAI14/UACA"/>
</dbReference>
<comment type="caution">
    <text evidence="6">The sequence shown here is derived from an EMBL/GenBank/DDBJ whole genome shotgun (WGS) entry which is preliminary data.</text>
</comment>
<feature type="repeat" description="ANK" evidence="3">
    <location>
        <begin position="195"/>
        <end position="227"/>
    </location>
</feature>
<feature type="repeat" description="ANK" evidence="3">
    <location>
        <begin position="96"/>
        <end position="128"/>
    </location>
</feature>
<protein>
    <recommendedName>
        <fullName evidence="8">Ankyrin repeat domain 24</fullName>
    </recommendedName>
</protein>
<organism evidence="6 7">
    <name type="scientific">Phrynocephalus forsythii</name>
    <dbReference type="NCBI Taxonomy" id="171643"/>
    <lineage>
        <taxon>Eukaryota</taxon>
        <taxon>Metazoa</taxon>
        <taxon>Chordata</taxon>
        <taxon>Craniata</taxon>
        <taxon>Vertebrata</taxon>
        <taxon>Euteleostomi</taxon>
        <taxon>Lepidosauria</taxon>
        <taxon>Squamata</taxon>
        <taxon>Bifurcata</taxon>
        <taxon>Unidentata</taxon>
        <taxon>Episquamata</taxon>
        <taxon>Toxicofera</taxon>
        <taxon>Iguania</taxon>
        <taxon>Acrodonta</taxon>
        <taxon>Agamidae</taxon>
        <taxon>Agaminae</taxon>
        <taxon>Phrynocephalus</taxon>
    </lineage>
</organism>
<feature type="region of interest" description="Disordered" evidence="5">
    <location>
        <begin position="560"/>
        <end position="600"/>
    </location>
</feature>
<evidence type="ECO:0000256" key="3">
    <source>
        <dbReference type="PROSITE-ProRule" id="PRU00023"/>
    </source>
</evidence>
<dbReference type="InterPro" id="IPR002110">
    <property type="entry name" value="Ankyrin_rpt"/>
</dbReference>
<feature type="compositionally biased region" description="Basic and acidic residues" evidence="5">
    <location>
        <begin position="753"/>
        <end position="766"/>
    </location>
</feature>
<keyword evidence="3" id="KW-0040">ANK repeat</keyword>
<keyword evidence="7" id="KW-1185">Reference proteome</keyword>
<dbReference type="Pfam" id="PF12796">
    <property type="entry name" value="Ank_2"/>
    <property type="match status" value="1"/>
</dbReference>
<dbReference type="SMART" id="SM00248">
    <property type="entry name" value="ANK"/>
    <property type="match status" value="5"/>
</dbReference>
<keyword evidence="1" id="KW-0677">Repeat</keyword>
<dbReference type="PROSITE" id="PS50088">
    <property type="entry name" value="ANK_REPEAT"/>
    <property type="match status" value="5"/>
</dbReference>
<feature type="compositionally biased region" description="Low complexity" evidence="5">
    <location>
        <begin position="267"/>
        <end position="278"/>
    </location>
</feature>
<dbReference type="InterPro" id="IPR036770">
    <property type="entry name" value="Ankyrin_rpt-contain_sf"/>
</dbReference>
<proteinExistence type="predicted"/>
<dbReference type="Pfam" id="PF00023">
    <property type="entry name" value="Ank"/>
    <property type="match status" value="2"/>
</dbReference>
<dbReference type="PROSITE" id="PS50297">
    <property type="entry name" value="ANK_REP_REGION"/>
    <property type="match status" value="4"/>
</dbReference>
<feature type="compositionally biased region" description="Polar residues" evidence="5">
    <location>
        <begin position="1008"/>
        <end position="1018"/>
    </location>
</feature>
<evidence type="ECO:0000313" key="6">
    <source>
        <dbReference type="EMBL" id="KAJ7308350.1"/>
    </source>
</evidence>
<dbReference type="Proteomes" id="UP001142489">
    <property type="component" value="Unassembled WGS sequence"/>
</dbReference>
<dbReference type="AlphaFoldDB" id="A0A9Q0XAW6"/>
<dbReference type="SUPFAM" id="SSF48403">
    <property type="entry name" value="Ankyrin repeat"/>
    <property type="match status" value="1"/>
</dbReference>
<evidence type="ECO:0000256" key="4">
    <source>
        <dbReference type="SAM" id="Coils"/>
    </source>
</evidence>
<gene>
    <name evidence="6" type="ORF">JRQ81_008888</name>
</gene>
<dbReference type="OrthoDB" id="341259at2759"/>
<sequence length="1087" mass="120828">MATRYFLGGAMKQICFCAAASFASQDWTKNDEKLLQAVEYNDAERVASLLLRKGLVPTKLDSEGKSAFHLAALKGNVDCLEVMLAHGADAMTTDGSGYAALHLSAKNGYPQCVSKLLQASCPVDIADGHGRTALHHAAVHGCISCLEILCDFKASLNMKDQDGATPLMLAAKMSHPELCRYLLHRGAAVNARDQKGRTALMVACENGSVETVEVLIHGGARVGLVDATGHDAAHYGATTGHALIHHYLQEAAQRHSWASEEESADGSSQASTPSQSLSRGQNDTPRKRKAPPPPTSNPNQHGPTPPAHGMSFGQRGNPVITAKPARAHHPAPVATEAENQEAYEEIVRLRQERAQFMQKIRMLEQEKNQKQESALEESVVHILEKEVEDLRKELAEKTDEKESLGKELQVLRSRLSSIENEKENTSYDIETLQDEEGDLLVFPGAELLLSKKSWSVSTEDLLATLRGQVQSLTQKNQELVEKIQVLENYERDEDAGDASGDFIPVILYDSLKTEFDRLKEQHEAAQEVLKALEDADGTGEPSRKLIPAEAYEQLRAEYEKQSQALKDAMEKSSHSTQGGEPDGNSRFEVEIGDQDDGEGRRHEVEALAKELLETQQKYQAALDEVKILQDQIELGILSTEEKETAERSRSELEAVKAALRQARADLEVREQQVKDLESRLDDGDTRQEYEEVTAALSLSLEETSKEKKRLQAQCAAAEAEVARLKESLMEKNQEEEEAAGESSATASLQEQVESTKRQYEEAKSQAEHLCEELRATEEKLALEYIPKVAHEETVTELKAALAAAEKALTELAEKHAAAEKGLAELRESAEGYRRDSVPLGEHLRAKEVLEGTLWELKAQANLREQELKAKAQEASVLRAELEEVRQGAVSRDAHERMRESLQAEVEALSAKLAELGRKHERTCTEVFQVQREALFMKSEKHATEAQLAAAEKQLQSLRAESERIRELHSHIEDSAKLVKEKDKKITELSKEVFKLKEALNDLSELSGEASSKATSPQKAESRQEVGALQSKIKELEQQLVEAERRHNNIISLYRGHLLYAIQGHMDEDIQRILFQILKMQRLQEQGR</sequence>
<evidence type="ECO:0000256" key="5">
    <source>
        <dbReference type="SAM" id="MobiDB-lite"/>
    </source>
</evidence>
<feature type="repeat" description="ANK" evidence="3">
    <location>
        <begin position="129"/>
        <end position="161"/>
    </location>
</feature>
<feature type="region of interest" description="Disordered" evidence="5">
    <location>
        <begin position="727"/>
        <end position="766"/>
    </location>
</feature>
<dbReference type="PANTHER" id="PTHR24129:SF0">
    <property type="entry name" value="ANKYCORBIN"/>
    <property type="match status" value="1"/>
</dbReference>
<evidence type="ECO:0008006" key="8">
    <source>
        <dbReference type="Google" id="ProtNLM"/>
    </source>
</evidence>
<dbReference type="PANTHER" id="PTHR24129">
    <property type="entry name" value="ANKYCORBIN"/>
    <property type="match status" value="1"/>
</dbReference>
<evidence type="ECO:0000313" key="7">
    <source>
        <dbReference type="Proteomes" id="UP001142489"/>
    </source>
</evidence>
<dbReference type="Gene3D" id="1.25.40.20">
    <property type="entry name" value="Ankyrin repeat-containing domain"/>
    <property type="match status" value="3"/>
</dbReference>
<feature type="region of interest" description="Disordered" evidence="5">
    <location>
        <begin position="1006"/>
        <end position="1025"/>
    </location>
</feature>
<feature type="repeat" description="ANK" evidence="3">
    <location>
        <begin position="63"/>
        <end position="95"/>
    </location>
</feature>
<feature type="repeat" description="ANK" evidence="3">
    <location>
        <begin position="162"/>
        <end position="194"/>
    </location>
</feature>
<accession>A0A9Q0XAW6</accession>
<reference evidence="6" key="1">
    <citation type="journal article" date="2023" name="DNA Res.">
        <title>Chromosome-level genome assembly of Phrynocephalus forsythii using third-generation DNA sequencing and Hi-C analysis.</title>
        <authorList>
            <person name="Qi Y."/>
            <person name="Zhao W."/>
            <person name="Zhao Y."/>
            <person name="Niu C."/>
            <person name="Cao S."/>
            <person name="Zhang Y."/>
        </authorList>
    </citation>
    <scope>NUCLEOTIDE SEQUENCE</scope>
    <source>
        <tissue evidence="6">Muscle</tissue>
    </source>
</reference>
<evidence type="ECO:0000256" key="1">
    <source>
        <dbReference type="ARBA" id="ARBA00022737"/>
    </source>
</evidence>
<dbReference type="EMBL" id="JAPFRF010000018">
    <property type="protein sequence ID" value="KAJ7308350.1"/>
    <property type="molecule type" value="Genomic_DNA"/>
</dbReference>
<name>A0A9Q0XAW6_9SAUR</name>